<accession>A0A3Q7ISI9</accession>
<dbReference type="GeneID" id="101246657"/>
<dbReference type="OMA" id="WARQSDD"/>
<dbReference type="FunCoup" id="A0A3Q7ISI9">
    <property type="interactions" value="524"/>
</dbReference>
<keyword evidence="2" id="KW-0812">Transmembrane</keyword>
<dbReference type="KEGG" id="sly:101246657"/>
<dbReference type="PANTHER" id="PTHR37215">
    <property type="entry name" value="ACYL-COA-BINDING DOMAIN PROTEIN"/>
    <property type="match status" value="1"/>
</dbReference>
<reference evidence="3" key="1">
    <citation type="journal article" date="2012" name="Nature">
        <title>The tomato genome sequence provides insights into fleshy fruit evolution.</title>
        <authorList>
            <consortium name="Tomato Genome Consortium"/>
        </authorList>
    </citation>
    <scope>NUCLEOTIDE SEQUENCE [LARGE SCALE GENOMIC DNA]</scope>
    <source>
        <strain evidence="3">cv. Heinz 1706</strain>
    </source>
</reference>
<sequence>MQRFGRKKEKMGGGRKQIFLGLGLVMVMGLAVYLRLWTIDYNFSSNETELLRRQFDLASREAMDESAVWRKRYDDEEKISSACQKELIKIKQLLKEDGAAGIKKKMDLLQKENIDLLERLESLKQELESEKLKCSMKQI</sequence>
<evidence type="ECO:0000313" key="4">
    <source>
        <dbReference type="Proteomes" id="UP000004994"/>
    </source>
</evidence>
<feature type="coiled-coil region" evidence="1">
    <location>
        <begin position="99"/>
        <end position="137"/>
    </location>
</feature>
<dbReference type="PANTHER" id="PTHR37215:SF1">
    <property type="entry name" value="ACYL-COA-BINDING DOMAIN PROTEIN"/>
    <property type="match status" value="1"/>
</dbReference>
<evidence type="ECO:0000256" key="2">
    <source>
        <dbReference type="SAM" id="Phobius"/>
    </source>
</evidence>
<dbReference type="Gramene" id="Solyc09g007800.3.1">
    <property type="protein sequence ID" value="Solyc09g007800.3.1"/>
    <property type="gene ID" value="Solyc09g007800.3"/>
</dbReference>
<gene>
    <name evidence="3" type="primary">LOC101246657</name>
</gene>
<name>A0A3Q7ISI9_SOLLC</name>
<keyword evidence="1" id="KW-0175">Coiled coil</keyword>
<feature type="transmembrane region" description="Helical" evidence="2">
    <location>
        <begin position="18"/>
        <end position="37"/>
    </location>
</feature>
<dbReference type="RefSeq" id="XP_010325987.1">
    <property type="nucleotide sequence ID" value="XM_010327685.4"/>
</dbReference>
<dbReference type="InParanoid" id="A0A3Q7ISI9"/>
<evidence type="ECO:0000256" key="1">
    <source>
        <dbReference type="SAM" id="Coils"/>
    </source>
</evidence>
<reference evidence="3" key="2">
    <citation type="submission" date="2019-01" db="UniProtKB">
        <authorList>
            <consortium name="EnsemblPlants"/>
        </authorList>
    </citation>
    <scope>IDENTIFICATION</scope>
    <source>
        <strain evidence="3">cv. Heinz 1706</strain>
    </source>
</reference>
<protein>
    <submittedName>
        <fullName evidence="3">Uncharacterized protein</fullName>
    </submittedName>
</protein>
<keyword evidence="2" id="KW-1133">Transmembrane helix</keyword>
<dbReference type="STRING" id="4081.A0A3Q7ISI9"/>
<dbReference type="PaxDb" id="4081-Solyc09g007800.2.1"/>
<dbReference type="AlphaFoldDB" id="A0A3Q7ISI9"/>
<proteinExistence type="predicted"/>
<dbReference type="OrthoDB" id="782563at2759"/>
<keyword evidence="2" id="KW-0472">Membrane</keyword>
<keyword evidence="4" id="KW-1185">Reference proteome</keyword>
<dbReference type="EnsemblPlants" id="Solyc09g007800.3.1">
    <property type="protein sequence ID" value="Solyc09g007800.3.1"/>
    <property type="gene ID" value="Solyc09g007800.3"/>
</dbReference>
<evidence type="ECO:0000313" key="3">
    <source>
        <dbReference type="EnsemblPlants" id="Solyc09g007800.3.1"/>
    </source>
</evidence>
<dbReference type="Proteomes" id="UP000004994">
    <property type="component" value="Chromosome 9"/>
</dbReference>
<organism evidence="3">
    <name type="scientific">Solanum lycopersicum</name>
    <name type="common">Tomato</name>
    <name type="synonym">Lycopersicon esculentum</name>
    <dbReference type="NCBI Taxonomy" id="4081"/>
    <lineage>
        <taxon>Eukaryota</taxon>
        <taxon>Viridiplantae</taxon>
        <taxon>Streptophyta</taxon>
        <taxon>Embryophyta</taxon>
        <taxon>Tracheophyta</taxon>
        <taxon>Spermatophyta</taxon>
        <taxon>Magnoliopsida</taxon>
        <taxon>eudicotyledons</taxon>
        <taxon>Gunneridae</taxon>
        <taxon>Pentapetalae</taxon>
        <taxon>asterids</taxon>
        <taxon>lamiids</taxon>
        <taxon>Solanales</taxon>
        <taxon>Solanaceae</taxon>
        <taxon>Solanoideae</taxon>
        <taxon>Solaneae</taxon>
        <taxon>Solanum</taxon>
        <taxon>Solanum subgen. Lycopersicon</taxon>
    </lineage>
</organism>